<protein>
    <submittedName>
        <fullName evidence="2">6910_t:CDS:1</fullName>
    </submittedName>
</protein>
<proteinExistence type="predicted"/>
<gene>
    <name evidence="2" type="ORF">AGERDE_LOCUS9883</name>
</gene>
<evidence type="ECO:0000256" key="1">
    <source>
        <dbReference type="SAM" id="Coils"/>
    </source>
</evidence>
<accession>A0A9N9CYL3</accession>
<keyword evidence="1" id="KW-0175">Coiled coil</keyword>
<feature type="coiled-coil region" evidence="1">
    <location>
        <begin position="42"/>
        <end position="73"/>
    </location>
</feature>
<comment type="caution">
    <text evidence="2">The sequence shown here is derived from an EMBL/GenBank/DDBJ whole genome shotgun (WGS) entry which is preliminary data.</text>
</comment>
<dbReference type="Proteomes" id="UP000789831">
    <property type="component" value="Unassembled WGS sequence"/>
</dbReference>
<evidence type="ECO:0000313" key="2">
    <source>
        <dbReference type="EMBL" id="CAG8617070.1"/>
    </source>
</evidence>
<organism evidence="2 3">
    <name type="scientific">Ambispora gerdemannii</name>
    <dbReference type="NCBI Taxonomy" id="144530"/>
    <lineage>
        <taxon>Eukaryota</taxon>
        <taxon>Fungi</taxon>
        <taxon>Fungi incertae sedis</taxon>
        <taxon>Mucoromycota</taxon>
        <taxon>Glomeromycotina</taxon>
        <taxon>Glomeromycetes</taxon>
        <taxon>Archaeosporales</taxon>
        <taxon>Ambisporaceae</taxon>
        <taxon>Ambispora</taxon>
    </lineage>
</organism>
<reference evidence="2" key="1">
    <citation type="submission" date="2021-06" db="EMBL/GenBank/DDBJ databases">
        <authorList>
            <person name="Kallberg Y."/>
            <person name="Tangrot J."/>
            <person name="Rosling A."/>
        </authorList>
    </citation>
    <scope>NUCLEOTIDE SEQUENCE</scope>
    <source>
        <strain evidence="2">MT106</strain>
    </source>
</reference>
<keyword evidence="3" id="KW-1185">Reference proteome</keyword>
<dbReference type="EMBL" id="CAJVPL010002675">
    <property type="protein sequence ID" value="CAG8617070.1"/>
    <property type="molecule type" value="Genomic_DNA"/>
</dbReference>
<sequence length="253" mass="29870">MRNLKIYEKFPEVKELKEDIKKREEEIRHLQSPDYIENSIRVKKLYEEKKELDNKYQTKLDNLQTQNQDLQKQELLKVFDGQDRIMDVSKGQTGMGKRADFLQEVLTETEPKKVAERDMVFHHADYGFIVATCEGDKIIRSVKTTDPRKKIYVSGDNINLFLAIKTIRELLITKHNLMKTDNLVNKEEKLKKIEEWANDKLPKYIIDLQKQLENQESAANAIIEKAEKIKKFKDGIYKLTMININEELKKLLN</sequence>
<evidence type="ECO:0000313" key="3">
    <source>
        <dbReference type="Proteomes" id="UP000789831"/>
    </source>
</evidence>
<dbReference type="OrthoDB" id="2423255at2759"/>
<dbReference type="AlphaFoldDB" id="A0A9N9CYL3"/>
<name>A0A9N9CYL3_9GLOM</name>